<accession>A0ABZ2KI15</accession>
<comment type="similarity">
    <text evidence="7">Belongs to the binding-protein-dependent transport system permease family.</text>
</comment>
<dbReference type="InterPro" id="IPR035906">
    <property type="entry name" value="MetI-like_sf"/>
</dbReference>
<dbReference type="Proteomes" id="UP001379533">
    <property type="component" value="Chromosome"/>
</dbReference>
<dbReference type="Pfam" id="PF19300">
    <property type="entry name" value="BPD_transp_1_N"/>
    <property type="match status" value="1"/>
</dbReference>
<dbReference type="Pfam" id="PF00528">
    <property type="entry name" value="BPD_transp_1"/>
    <property type="match status" value="1"/>
</dbReference>
<dbReference type="Gene3D" id="1.10.3720.10">
    <property type="entry name" value="MetI-like"/>
    <property type="match status" value="1"/>
</dbReference>
<dbReference type="PANTHER" id="PTHR43163:SF6">
    <property type="entry name" value="DIPEPTIDE TRANSPORT SYSTEM PERMEASE PROTEIN DPPB-RELATED"/>
    <property type="match status" value="1"/>
</dbReference>
<gene>
    <name evidence="9" type="ORF">LZC95_15915</name>
</gene>
<dbReference type="InterPro" id="IPR000515">
    <property type="entry name" value="MetI-like"/>
</dbReference>
<comment type="subcellular location">
    <subcellularLocation>
        <location evidence="1 7">Cell membrane</location>
        <topology evidence="1 7">Multi-pass membrane protein</topology>
    </subcellularLocation>
</comment>
<feature type="transmembrane region" description="Helical" evidence="7">
    <location>
        <begin position="302"/>
        <end position="328"/>
    </location>
</feature>
<evidence type="ECO:0000256" key="3">
    <source>
        <dbReference type="ARBA" id="ARBA00022475"/>
    </source>
</evidence>
<evidence type="ECO:0000256" key="1">
    <source>
        <dbReference type="ARBA" id="ARBA00004651"/>
    </source>
</evidence>
<feature type="transmembrane region" description="Helical" evidence="7">
    <location>
        <begin position="256"/>
        <end position="282"/>
    </location>
</feature>
<sequence length="338" mass="36171">MKRLAGRLVWAIAVVWAVTTLAFFINNVLPSDPARMIAGPAARPADVERLRKQLGLDQPMVTQYARFMKRLAHVGPSETAGSKPPPEHASCAAWGHFHVDLGKSYLFRRPVTTILGERLPRTLMLAGAALLVQVLLGVLSGVLAAGRKGGRTDAGIIGLSLLAVSTPAFILGIGLQYVFAYRLKWLPLDGFGQTSGEHLVSLVLPALTLGVLGAAYYARLVRDEMIGLLQLDFVRTARAKGAPWYRVVLVHALRNALVPIVTLVALDFGALVGGTVVAETLFRWPGIGALSVTALLERDGPVILGTVLVTSTAIVLSNVLADVLYAVLDPRIRNGDSR</sequence>
<dbReference type="PROSITE" id="PS50928">
    <property type="entry name" value="ABC_TM1"/>
    <property type="match status" value="1"/>
</dbReference>
<dbReference type="EMBL" id="CP089982">
    <property type="protein sequence ID" value="WXA98313.1"/>
    <property type="molecule type" value="Genomic_DNA"/>
</dbReference>
<evidence type="ECO:0000259" key="8">
    <source>
        <dbReference type="PROSITE" id="PS50928"/>
    </source>
</evidence>
<feature type="transmembrane region" description="Helical" evidence="7">
    <location>
        <begin position="156"/>
        <end position="179"/>
    </location>
</feature>
<evidence type="ECO:0000256" key="2">
    <source>
        <dbReference type="ARBA" id="ARBA00022448"/>
    </source>
</evidence>
<keyword evidence="10" id="KW-1185">Reference proteome</keyword>
<feature type="transmembrane region" description="Helical" evidence="7">
    <location>
        <begin position="123"/>
        <end position="144"/>
    </location>
</feature>
<keyword evidence="6 7" id="KW-0472">Membrane</keyword>
<dbReference type="CDD" id="cd06261">
    <property type="entry name" value="TM_PBP2"/>
    <property type="match status" value="1"/>
</dbReference>
<evidence type="ECO:0000256" key="5">
    <source>
        <dbReference type="ARBA" id="ARBA00022989"/>
    </source>
</evidence>
<evidence type="ECO:0000313" key="10">
    <source>
        <dbReference type="Proteomes" id="UP001379533"/>
    </source>
</evidence>
<protein>
    <submittedName>
        <fullName evidence="9">ABC transporter permease</fullName>
    </submittedName>
</protein>
<evidence type="ECO:0000313" key="9">
    <source>
        <dbReference type="EMBL" id="WXA98313.1"/>
    </source>
</evidence>
<dbReference type="RefSeq" id="WP_394848925.1">
    <property type="nucleotide sequence ID" value="NZ_CP089982.1"/>
</dbReference>
<evidence type="ECO:0000256" key="6">
    <source>
        <dbReference type="ARBA" id="ARBA00023136"/>
    </source>
</evidence>
<organism evidence="9 10">
    <name type="scientific">Pendulispora brunnea</name>
    <dbReference type="NCBI Taxonomy" id="2905690"/>
    <lineage>
        <taxon>Bacteria</taxon>
        <taxon>Pseudomonadati</taxon>
        <taxon>Myxococcota</taxon>
        <taxon>Myxococcia</taxon>
        <taxon>Myxococcales</taxon>
        <taxon>Sorangiineae</taxon>
        <taxon>Pendulisporaceae</taxon>
        <taxon>Pendulispora</taxon>
    </lineage>
</organism>
<evidence type="ECO:0000256" key="4">
    <source>
        <dbReference type="ARBA" id="ARBA00022692"/>
    </source>
</evidence>
<keyword evidence="3" id="KW-1003">Cell membrane</keyword>
<keyword evidence="5 7" id="KW-1133">Transmembrane helix</keyword>
<dbReference type="PANTHER" id="PTHR43163">
    <property type="entry name" value="DIPEPTIDE TRANSPORT SYSTEM PERMEASE PROTEIN DPPB-RELATED"/>
    <property type="match status" value="1"/>
</dbReference>
<keyword evidence="2 7" id="KW-0813">Transport</keyword>
<dbReference type="SUPFAM" id="SSF161098">
    <property type="entry name" value="MetI-like"/>
    <property type="match status" value="1"/>
</dbReference>
<reference evidence="9 10" key="1">
    <citation type="submission" date="2021-12" db="EMBL/GenBank/DDBJ databases">
        <title>Discovery of the Pendulisporaceae a myxobacterial family with distinct sporulation behavior and unique specialized metabolism.</title>
        <authorList>
            <person name="Garcia R."/>
            <person name="Popoff A."/>
            <person name="Bader C.D."/>
            <person name="Loehr J."/>
            <person name="Walesch S."/>
            <person name="Walt C."/>
            <person name="Boldt J."/>
            <person name="Bunk B."/>
            <person name="Haeckl F.J.F.P.J."/>
            <person name="Gunesch A.P."/>
            <person name="Birkelbach J."/>
            <person name="Nuebel U."/>
            <person name="Pietschmann T."/>
            <person name="Bach T."/>
            <person name="Mueller R."/>
        </authorList>
    </citation>
    <scope>NUCLEOTIDE SEQUENCE [LARGE SCALE GENOMIC DNA]</scope>
    <source>
        <strain evidence="9 10">MSr12523</strain>
    </source>
</reference>
<proteinExistence type="inferred from homology"/>
<feature type="transmembrane region" description="Helical" evidence="7">
    <location>
        <begin position="199"/>
        <end position="218"/>
    </location>
</feature>
<keyword evidence="4 7" id="KW-0812">Transmembrane</keyword>
<feature type="domain" description="ABC transmembrane type-1" evidence="8">
    <location>
        <begin position="119"/>
        <end position="325"/>
    </location>
</feature>
<dbReference type="InterPro" id="IPR045621">
    <property type="entry name" value="BPD_transp_1_N"/>
</dbReference>
<evidence type="ECO:0000256" key="7">
    <source>
        <dbReference type="RuleBase" id="RU363032"/>
    </source>
</evidence>
<feature type="transmembrane region" description="Helical" evidence="7">
    <location>
        <begin position="7"/>
        <end position="25"/>
    </location>
</feature>
<name>A0ABZ2KI15_9BACT</name>